<dbReference type="InterPro" id="IPR019261">
    <property type="entry name" value="PARG_cat_microbial"/>
</dbReference>
<feature type="domain" description="Microbial-type PARG catalytic" evidence="2">
    <location>
        <begin position="72"/>
        <end position="172"/>
    </location>
</feature>
<keyword evidence="4" id="KW-1185">Reference proteome</keyword>
<dbReference type="PANTHER" id="PTHR35596:SF1">
    <property type="entry name" value="MICROBIAL-TYPE PARG CATALYTIC DOMAIN-CONTAINING PROTEIN"/>
    <property type="match status" value="1"/>
</dbReference>
<proteinExistence type="predicted"/>
<name>A0AAE0M3V6_9PEZI</name>
<dbReference type="NCBIfam" id="TIGR02452">
    <property type="entry name" value="TIGR02452 family protein"/>
    <property type="match status" value="1"/>
</dbReference>
<feature type="region of interest" description="Disordered" evidence="1">
    <location>
        <begin position="1"/>
        <end position="31"/>
    </location>
</feature>
<dbReference type="SUPFAM" id="SSF52949">
    <property type="entry name" value="Macro domain-like"/>
    <property type="match status" value="1"/>
</dbReference>
<dbReference type="Pfam" id="PF10021">
    <property type="entry name" value="PARG_cat_microb"/>
    <property type="match status" value="1"/>
</dbReference>
<evidence type="ECO:0000256" key="1">
    <source>
        <dbReference type="SAM" id="MobiDB-lite"/>
    </source>
</evidence>
<reference evidence="3" key="1">
    <citation type="journal article" date="2023" name="Mol. Phylogenet. Evol.">
        <title>Genome-scale phylogeny and comparative genomics of the fungal order Sordariales.</title>
        <authorList>
            <person name="Hensen N."/>
            <person name="Bonometti L."/>
            <person name="Westerberg I."/>
            <person name="Brannstrom I.O."/>
            <person name="Guillou S."/>
            <person name="Cros-Aarteil S."/>
            <person name="Calhoun S."/>
            <person name="Haridas S."/>
            <person name="Kuo A."/>
            <person name="Mondo S."/>
            <person name="Pangilinan J."/>
            <person name="Riley R."/>
            <person name="LaButti K."/>
            <person name="Andreopoulos B."/>
            <person name="Lipzen A."/>
            <person name="Chen C."/>
            <person name="Yan M."/>
            <person name="Daum C."/>
            <person name="Ng V."/>
            <person name="Clum A."/>
            <person name="Steindorff A."/>
            <person name="Ohm R.A."/>
            <person name="Martin F."/>
            <person name="Silar P."/>
            <person name="Natvig D.O."/>
            <person name="Lalanne C."/>
            <person name="Gautier V."/>
            <person name="Ament-Velasquez S.L."/>
            <person name="Kruys A."/>
            <person name="Hutchinson M.I."/>
            <person name="Powell A.J."/>
            <person name="Barry K."/>
            <person name="Miller A.N."/>
            <person name="Grigoriev I.V."/>
            <person name="Debuchy R."/>
            <person name="Gladieux P."/>
            <person name="Hiltunen Thoren M."/>
            <person name="Johannesson H."/>
        </authorList>
    </citation>
    <scope>NUCLEOTIDE SEQUENCE</scope>
    <source>
        <strain evidence="3">SMH4131-1</strain>
    </source>
</reference>
<dbReference type="EMBL" id="JAUEPO010000007">
    <property type="protein sequence ID" value="KAK3317733.1"/>
    <property type="molecule type" value="Genomic_DNA"/>
</dbReference>
<evidence type="ECO:0000313" key="4">
    <source>
        <dbReference type="Proteomes" id="UP001286456"/>
    </source>
</evidence>
<sequence>MSSSGGHSAHRQDSTSASHHDPNSQQRRELKAAAQETIQVLKGLLPSLGRVKSAEACTKYSLSTLPRLDPGLCPSYHQPAVIEVVNQDTISAAIDLLQRAPVTSHGPRPANEYPLIVNFANRHRPGGGWLNGAMAQEEALCYRSSLACSLDPRLYPLERWEALYSPYVLVVRHEMAQGHGLMYPAVPASQLPALSAVTVAAIHGPAVHSFTLTSRAPGDRVQTLEKLVFAHDRDRNLTKDKMRLALRRAAFEGHHMLVLGALGCGVFGNPPEDVAHCWLEVLRENEFAGNWWTDVRFAVYDQGNDGNYAMFKAVLDGRKV</sequence>
<protein>
    <recommendedName>
        <fullName evidence="2">Microbial-type PARG catalytic domain-containing protein</fullName>
    </recommendedName>
</protein>
<dbReference type="InterPro" id="IPR043472">
    <property type="entry name" value="Macro_dom-like"/>
</dbReference>
<organism evidence="3 4">
    <name type="scientific">Cercophora scortea</name>
    <dbReference type="NCBI Taxonomy" id="314031"/>
    <lineage>
        <taxon>Eukaryota</taxon>
        <taxon>Fungi</taxon>
        <taxon>Dikarya</taxon>
        <taxon>Ascomycota</taxon>
        <taxon>Pezizomycotina</taxon>
        <taxon>Sordariomycetes</taxon>
        <taxon>Sordariomycetidae</taxon>
        <taxon>Sordariales</taxon>
        <taxon>Lasiosphaeriaceae</taxon>
        <taxon>Cercophora</taxon>
    </lineage>
</organism>
<gene>
    <name evidence="3" type="ORF">B0T19DRAFT_296956</name>
</gene>
<dbReference type="Proteomes" id="UP001286456">
    <property type="component" value="Unassembled WGS sequence"/>
</dbReference>
<reference evidence="3" key="2">
    <citation type="submission" date="2023-06" db="EMBL/GenBank/DDBJ databases">
        <authorList>
            <consortium name="Lawrence Berkeley National Laboratory"/>
            <person name="Haridas S."/>
            <person name="Hensen N."/>
            <person name="Bonometti L."/>
            <person name="Westerberg I."/>
            <person name="Brannstrom I.O."/>
            <person name="Guillou S."/>
            <person name="Cros-Aarteil S."/>
            <person name="Calhoun S."/>
            <person name="Kuo A."/>
            <person name="Mondo S."/>
            <person name="Pangilinan J."/>
            <person name="Riley R."/>
            <person name="Labutti K."/>
            <person name="Andreopoulos B."/>
            <person name="Lipzen A."/>
            <person name="Chen C."/>
            <person name="Yanf M."/>
            <person name="Daum C."/>
            <person name="Ng V."/>
            <person name="Clum A."/>
            <person name="Steindorff A."/>
            <person name="Ohm R."/>
            <person name="Martin F."/>
            <person name="Silar P."/>
            <person name="Natvig D."/>
            <person name="Lalanne C."/>
            <person name="Gautier V."/>
            <person name="Ament-Velasquez S.L."/>
            <person name="Kruys A."/>
            <person name="Hutchinson M.I."/>
            <person name="Powell A.J."/>
            <person name="Barry K."/>
            <person name="Miller A.N."/>
            <person name="Grigoriev I.V."/>
            <person name="Debuchy R."/>
            <person name="Gladieux P."/>
            <person name="Thoren M.H."/>
            <person name="Johannesson H."/>
        </authorList>
    </citation>
    <scope>NUCLEOTIDE SEQUENCE</scope>
    <source>
        <strain evidence="3">SMH4131-1</strain>
    </source>
</reference>
<accession>A0AAE0M3V6</accession>
<feature type="compositionally biased region" description="Basic and acidic residues" evidence="1">
    <location>
        <begin position="10"/>
        <end position="31"/>
    </location>
</feature>
<dbReference type="PANTHER" id="PTHR35596">
    <property type="entry name" value="DUF2263 DOMAIN-CONTAINING PROTEIN"/>
    <property type="match status" value="1"/>
</dbReference>
<evidence type="ECO:0000313" key="3">
    <source>
        <dbReference type="EMBL" id="KAK3317733.1"/>
    </source>
</evidence>
<dbReference type="AlphaFoldDB" id="A0AAE0M3V6"/>
<evidence type="ECO:0000259" key="2">
    <source>
        <dbReference type="Pfam" id="PF10021"/>
    </source>
</evidence>
<dbReference type="Gene3D" id="3.40.220.10">
    <property type="entry name" value="Leucine Aminopeptidase, subunit E, domain 1"/>
    <property type="match status" value="1"/>
</dbReference>
<dbReference type="InterPro" id="IPR012664">
    <property type="entry name" value="CHP02452"/>
</dbReference>
<comment type="caution">
    <text evidence="3">The sequence shown here is derived from an EMBL/GenBank/DDBJ whole genome shotgun (WGS) entry which is preliminary data.</text>
</comment>